<evidence type="ECO:0000313" key="3">
    <source>
        <dbReference type="Proteomes" id="UP001501777"/>
    </source>
</evidence>
<evidence type="ECO:0000256" key="1">
    <source>
        <dbReference type="SAM" id="MobiDB-lite"/>
    </source>
</evidence>
<organism evidence="2 3">
    <name type="scientific">Streptomyces longisporus</name>
    <dbReference type="NCBI Taxonomy" id="1948"/>
    <lineage>
        <taxon>Bacteria</taxon>
        <taxon>Bacillati</taxon>
        <taxon>Actinomycetota</taxon>
        <taxon>Actinomycetes</taxon>
        <taxon>Kitasatosporales</taxon>
        <taxon>Streptomycetaceae</taxon>
        <taxon>Streptomyces</taxon>
    </lineage>
</organism>
<keyword evidence="3" id="KW-1185">Reference proteome</keyword>
<protein>
    <submittedName>
        <fullName evidence="2">Uncharacterized protein</fullName>
    </submittedName>
</protein>
<sequence length="92" mass="9894">MASEDPLSEPPHAVTSSDPPMSAAATVIARLRAVNIPCLQESRMGIRDVTRRTDPVVESIRCVTSKRFDGRRYVRGVGASMACARNAPLGGR</sequence>
<reference evidence="2 3" key="1">
    <citation type="journal article" date="2019" name="Int. J. Syst. Evol. Microbiol.">
        <title>The Global Catalogue of Microorganisms (GCM) 10K type strain sequencing project: providing services to taxonomists for standard genome sequencing and annotation.</title>
        <authorList>
            <consortium name="The Broad Institute Genomics Platform"/>
            <consortium name="The Broad Institute Genome Sequencing Center for Infectious Disease"/>
            <person name="Wu L."/>
            <person name="Ma J."/>
        </authorList>
    </citation>
    <scope>NUCLEOTIDE SEQUENCE [LARGE SCALE GENOMIC DNA]</scope>
    <source>
        <strain evidence="2 3">JCM 4395</strain>
    </source>
</reference>
<evidence type="ECO:0000313" key="2">
    <source>
        <dbReference type="EMBL" id="GAA2502243.1"/>
    </source>
</evidence>
<proteinExistence type="predicted"/>
<accession>A0ABN3MHJ3</accession>
<dbReference type="Proteomes" id="UP001501777">
    <property type="component" value="Unassembled WGS sequence"/>
</dbReference>
<dbReference type="EMBL" id="BAAASG010000011">
    <property type="protein sequence ID" value="GAA2502243.1"/>
    <property type="molecule type" value="Genomic_DNA"/>
</dbReference>
<name>A0ABN3MHJ3_STRLO</name>
<gene>
    <name evidence="2" type="ORF">GCM10010276_51530</name>
</gene>
<comment type="caution">
    <text evidence="2">The sequence shown here is derived from an EMBL/GenBank/DDBJ whole genome shotgun (WGS) entry which is preliminary data.</text>
</comment>
<feature type="region of interest" description="Disordered" evidence="1">
    <location>
        <begin position="1"/>
        <end position="21"/>
    </location>
</feature>